<feature type="domain" description="DUF4190" evidence="3">
    <location>
        <begin position="92"/>
        <end position="145"/>
    </location>
</feature>
<gene>
    <name evidence="5" type="ORF">A5N15_06425</name>
    <name evidence="4" type="ORF">AN277_0205265</name>
</gene>
<comment type="caution">
    <text evidence="4">The sequence shown here is derived from an EMBL/GenBank/DDBJ whole genome shotgun (WGS) entry which is preliminary data.</text>
</comment>
<sequence length="187" mass="19350">MSEHHRDPQHPEDHHSQAEIQGASARTGDEPDHPLQGGWHGEQPGQSQTPGEYGQPAGDCGQGHIQQPQHGGYPRGYGYPYPPVDPRAQSQATTALVLGIVGLVSMLGVILGPIALVQAKKAREGGADATAGRVLGWIATIIGALSVLLIVGSVIFVFSILGTALHNSPTGTPSAAGLTAPLRVLFG</sequence>
<proteinExistence type="predicted"/>
<feature type="transmembrane region" description="Helical" evidence="2">
    <location>
        <begin position="95"/>
        <end position="117"/>
    </location>
</feature>
<evidence type="ECO:0000313" key="4">
    <source>
        <dbReference type="EMBL" id="OAX52062.1"/>
    </source>
</evidence>
<keyword evidence="2" id="KW-0812">Transmembrane</keyword>
<dbReference type="InterPro" id="IPR025241">
    <property type="entry name" value="DUF4190"/>
</dbReference>
<dbReference type="EMBL" id="LWGZ01000558">
    <property type="protein sequence ID" value="OAX60114.1"/>
    <property type="molecule type" value="Genomic_DNA"/>
</dbReference>
<keyword evidence="2" id="KW-1133">Transmembrane helix</keyword>
<keyword evidence="6" id="KW-1185">Reference proteome</keyword>
<evidence type="ECO:0000313" key="7">
    <source>
        <dbReference type="Proteomes" id="UP000092021"/>
    </source>
</evidence>
<dbReference type="Proteomes" id="UP000092021">
    <property type="component" value="Unassembled WGS sequence"/>
</dbReference>
<dbReference type="RefSeq" id="WP_064725304.1">
    <property type="nucleotide sequence ID" value="NZ_JBFBMA010000004.1"/>
</dbReference>
<evidence type="ECO:0000256" key="2">
    <source>
        <dbReference type="SAM" id="Phobius"/>
    </source>
</evidence>
<protein>
    <recommendedName>
        <fullName evidence="3">DUF4190 domain-containing protein</fullName>
    </recommendedName>
</protein>
<dbReference type="Proteomes" id="UP000053171">
    <property type="component" value="Unassembled WGS sequence"/>
</dbReference>
<dbReference type="AlphaFoldDB" id="A0A199NT17"/>
<reference evidence="4" key="2">
    <citation type="submission" date="2016-04" db="EMBL/GenBank/DDBJ databases">
        <authorList>
            <person name="Evans L.H."/>
            <person name="Alamgir A."/>
            <person name="Owens N."/>
            <person name="Weber N.D."/>
            <person name="Virtaneva K."/>
            <person name="Barbian K."/>
            <person name="Babar A."/>
            <person name="Rosenke K."/>
        </authorList>
    </citation>
    <scope>NUCLEOTIDE SEQUENCE [LARGE SCALE GENOMIC DNA]</scope>
    <source>
        <strain evidence="4">RUTW2-3</strain>
    </source>
</reference>
<reference evidence="4 6" key="3">
    <citation type="submission" date="2016-06" db="EMBL/GenBank/DDBJ databases">
        <title>Identification of putative biosynthetic pathways for the production of bioactive secondary metabolites by the marine actinomycete Kocuria kristinae RUTW2-3.</title>
        <authorList>
            <person name="Waterworth S.C."/>
            <person name="Walmsley T.A."/>
            <person name="Matongo T."/>
            <person name="Davies-Coleman M.T."/>
            <person name="Dorrington R.A."/>
        </authorList>
    </citation>
    <scope>NUCLEOTIDE SEQUENCE [LARGE SCALE GENOMIC DNA]</scope>
    <source>
        <strain evidence="6">RuSp02-3</strain>
        <strain evidence="4">RUTW2-3</strain>
        <strain evidence="5 7">RUTW4-5</strain>
    </source>
</reference>
<reference evidence="6" key="1">
    <citation type="submission" date="2016-04" db="EMBL/GenBank/DDBJ databases">
        <authorList>
            <person name="Waterworth S."/>
            <person name="Matcher G."/>
        </authorList>
    </citation>
    <scope>NUCLEOTIDE SEQUENCE [LARGE SCALE GENOMIC DNA]</scope>
    <source>
        <strain evidence="6">RuSp02-3</strain>
    </source>
</reference>
<dbReference type="EMBL" id="LJBJ02000008">
    <property type="protein sequence ID" value="OAX52062.1"/>
    <property type="molecule type" value="Genomic_DNA"/>
</dbReference>
<evidence type="ECO:0000313" key="6">
    <source>
        <dbReference type="Proteomes" id="UP000053171"/>
    </source>
</evidence>
<name>A0A199NT17_9MICC</name>
<evidence type="ECO:0000259" key="3">
    <source>
        <dbReference type="Pfam" id="PF13828"/>
    </source>
</evidence>
<feature type="transmembrane region" description="Helical" evidence="2">
    <location>
        <begin position="137"/>
        <end position="161"/>
    </location>
</feature>
<organism evidence="4 6">
    <name type="scientific">Rothia kristinae</name>
    <dbReference type="NCBI Taxonomy" id="37923"/>
    <lineage>
        <taxon>Bacteria</taxon>
        <taxon>Bacillati</taxon>
        <taxon>Actinomycetota</taxon>
        <taxon>Actinomycetes</taxon>
        <taxon>Micrococcales</taxon>
        <taxon>Micrococcaceae</taxon>
        <taxon>Rothia</taxon>
    </lineage>
</organism>
<accession>A0A199NT17</accession>
<evidence type="ECO:0000256" key="1">
    <source>
        <dbReference type="SAM" id="MobiDB-lite"/>
    </source>
</evidence>
<keyword evidence="2" id="KW-0472">Membrane</keyword>
<evidence type="ECO:0000313" key="5">
    <source>
        <dbReference type="EMBL" id="OAX60114.1"/>
    </source>
</evidence>
<feature type="compositionally biased region" description="Basic and acidic residues" evidence="1">
    <location>
        <begin position="1"/>
        <end position="17"/>
    </location>
</feature>
<feature type="region of interest" description="Disordered" evidence="1">
    <location>
        <begin position="1"/>
        <end position="85"/>
    </location>
</feature>
<feature type="compositionally biased region" description="Low complexity" evidence="1">
    <location>
        <begin position="62"/>
        <end position="79"/>
    </location>
</feature>
<dbReference type="Pfam" id="PF13828">
    <property type="entry name" value="DUF4190"/>
    <property type="match status" value="1"/>
</dbReference>